<evidence type="ECO:0000256" key="7">
    <source>
        <dbReference type="ARBA" id="ARBA00022490"/>
    </source>
</evidence>
<dbReference type="PRINTS" id="PR00107">
    <property type="entry name" value="PHOSPHOCPHPR"/>
</dbReference>
<dbReference type="Gene3D" id="3.50.30.10">
    <property type="entry name" value="Phosphohistidine domain"/>
    <property type="match status" value="1"/>
</dbReference>
<dbReference type="InterPro" id="IPR015813">
    <property type="entry name" value="Pyrv/PenolPyrv_kinase-like_dom"/>
</dbReference>
<dbReference type="NCBIfam" id="TIGR01417">
    <property type="entry name" value="PTS_I_fam"/>
    <property type="match status" value="1"/>
</dbReference>
<gene>
    <name evidence="16" type="primary">ptsP</name>
    <name evidence="16" type="ORF">EYW49_13150</name>
</gene>
<dbReference type="SUPFAM" id="SSF51621">
    <property type="entry name" value="Phosphoenolpyruvate/pyruvate domain"/>
    <property type="match status" value="1"/>
</dbReference>
<dbReference type="InterPro" id="IPR036637">
    <property type="entry name" value="Phosphohistidine_dom_sf"/>
</dbReference>
<dbReference type="GO" id="GO:0016301">
    <property type="term" value="F:kinase activity"/>
    <property type="evidence" value="ECO:0007669"/>
    <property type="project" value="UniProtKB-KW"/>
</dbReference>
<comment type="caution">
    <text evidence="16">The sequence shown here is derived from an EMBL/GenBank/DDBJ whole genome shotgun (WGS) entry which is preliminary data.</text>
</comment>
<evidence type="ECO:0000256" key="1">
    <source>
        <dbReference type="ARBA" id="ARBA00000683"/>
    </source>
</evidence>
<accession>A0A4Q9VML3</accession>
<dbReference type="EC" id="2.7.3.9" evidence="5"/>
<dbReference type="InterPro" id="IPR035895">
    <property type="entry name" value="HPr-like_sf"/>
</dbReference>
<evidence type="ECO:0000313" key="16">
    <source>
        <dbReference type="EMBL" id="TBW36816.1"/>
    </source>
</evidence>
<evidence type="ECO:0000259" key="15">
    <source>
        <dbReference type="PROSITE" id="PS51350"/>
    </source>
</evidence>
<evidence type="ECO:0000259" key="14">
    <source>
        <dbReference type="PROSITE" id="PS51093"/>
    </source>
</evidence>
<dbReference type="Gene3D" id="1.10.274.10">
    <property type="entry name" value="PtsI, HPr-binding domain"/>
    <property type="match status" value="1"/>
</dbReference>
<dbReference type="PANTHER" id="PTHR46244:SF6">
    <property type="entry name" value="PHOSPHOENOLPYRUVATE-PROTEIN PHOSPHOTRANSFERASE"/>
    <property type="match status" value="1"/>
</dbReference>
<evidence type="ECO:0000256" key="3">
    <source>
        <dbReference type="ARBA" id="ARBA00004496"/>
    </source>
</evidence>
<keyword evidence="16" id="KW-0670">Pyruvate</keyword>
<dbReference type="InterPro" id="IPR006318">
    <property type="entry name" value="PTS_EI-like"/>
</dbReference>
<dbReference type="PROSITE" id="PS51350">
    <property type="entry name" value="PTS_HPR_DOM"/>
    <property type="match status" value="1"/>
</dbReference>
<dbReference type="InterPro" id="IPR008731">
    <property type="entry name" value="PTS_EIN"/>
</dbReference>
<dbReference type="OrthoDB" id="9765468at2"/>
<evidence type="ECO:0000256" key="6">
    <source>
        <dbReference type="ARBA" id="ARBA00022448"/>
    </source>
</evidence>
<dbReference type="PRINTS" id="PR01736">
    <property type="entry name" value="PHPHTRNFRASE"/>
</dbReference>
<dbReference type="Pfam" id="PF00358">
    <property type="entry name" value="PTS_EIIA_1"/>
    <property type="match status" value="1"/>
</dbReference>
<dbReference type="InterPro" id="IPR011055">
    <property type="entry name" value="Dup_hybrid_motif"/>
</dbReference>
<dbReference type="InterPro" id="IPR023151">
    <property type="entry name" value="PEP_util_CS"/>
</dbReference>
<keyword evidence="10" id="KW-0598">Phosphotransferase system</keyword>
<dbReference type="PANTHER" id="PTHR46244">
    <property type="entry name" value="PHOSPHOENOLPYRUVATE-PROTEIN PHOSPHOTRANSFERASE"/>
    <property type="match status" value="1"/>
</dbReference>
<dbReference type="PROSITE" id="PS51093">
    <property type="entry name" value="PTS_EIIA_TYPE_1"/>
    <property type="match status" value="1"/>
</dbReference>
<organism evidence="16 17">
    <name type="scientific">Siculibacillus lacustris</name>
    <dbReference type="NCBI Taxonomy" id="1549641"/>
    <lineage>
        <taxon>Bacteria</taxon>
        <taxon>Pseudomonadati</taxon>
        <taxon>Pseudomonadota</taxon>
        <taxon>Alphaproteobacteria</taxon>
        <taxon>Hyphomicrobiales</taxon>
        <taxon>Ancalomicrobiaceae</taxon>
        <taxon>Siculibacillus</taxon>
    </lineage>
</organism>
<feature type="domain" description="PTS EIIA type-1" evidence="14">
    <location>
        <begin position="17"/>
        <end position="121"/>
    </location>
</feature>
<keyword evidence="8" id="KW-0762">Sugar transport</keyword>
<dbReference type="PROSITE" id="PS00371">
    <property type="entry name" value="PTS_EIIA_TYPE_1_HIS"/>
    <property type="match status" value="1"/>
</dbReference>
<proteinExistence type="inferred from homology"/>
<comment type="catalytic activity">
    <reaction evidence="1">
        <text>L-histidyl-[protein] + phosphoenolpyruvate = N(pros)-phospho-L-histidyl-[protein] + pyruvate</text>
        <dbReference type="Rhea" id="RHEA:23880"/>
        <dbReference type="Rhea" id="RHEA-COMP:9745"/>
        <dbReference type="Rhea" id="RHEA-COMP:9746"/>
        <dbReference type="ChEBI" id="CHEBI:15361"/>
        <dbReference type="ChEBI" id="CHEBI:29979"/>
        <dbReference type="ChEBI" id="CHEBI:58702"/>
        <dbReference type="ChEBI" id="CHEBI:64837"/>
        <dbReference type="EC" id="2.7.3.9"/>
    </reaction>
</comment>
<sequence>MCAPLDGWLIPLSAVDDPVFSGRVLGDGFAIDPTATTLRAPFDGVITSIHRARHALTLRADDGAEILMHIGLDTVGLKGEGFTAHVAEGDRVSTGEPLIDFDMDVVSQLVRSLMVPIILTNGGAFSLSAVATDRVVAAGDALVDIHPVDGATATPAAPAAPAASDGAVERRTVTLTDPFGIHARPAGLLAAFAKSTQSAVTISFDGRRADPKSPTALMLLGAECGAVLTIEATGPDAAATATRIAAMLGTEAAETAPAPSAASTPSATPAPAAAVAASPPIAAGTALDLTGVTAAPGLAVGVSHRLILAIATVVEAGADPATEAAALAVAFDATRSAIAAEIAALGPSAGPQGEILGAHLAFLDDPDLRAASDALIAAGKSAGFAWKTAIETRVAALRALGKPILIERAADLLDVQRRVLLALSGDHDVAPDFAPDTVLFADDLLPSQFTALDLSRVVGIVLAGGGPTSHLAILAASRGIPAIVAVGPDALRIPDGEPCLLDADAGTLRIGAPAEAIEVTRRAATVRRDRAAADLAAAAGDCHMADGTRIEVFANLGGADDVAGALGNGAEGCGLLRSEFLFLDRATAPSEDEQLMRYQAVATGLQGRPLIVRTLDAGADKQVPYADPPKEENPALGMRGIRLSLARPELLRTQIRAILRIEPHGQARIMLPMIATLEDLRKVRRVVETESRALGRTTPIEVGIMVEVPSVALLAEVFAAEADFFSIGTNDLTQYTLAMDRGNAGLADRIDPLHPAVLRLVAMAAEGARIHGRVTGVCGALASLPLAAPVLIGLGVTELSATPAAIPALKARIRTLTLKRCTELAEAARRADSGDAVRRLLADAGLDA</sequence>
<dbReference type="NCBIfam" id="TIGR01003">
    <property type="entry name" value="PTS_HPr_family"/>
    <property type="match status" value="1"/>
</dbReference>
<keyword evidence="12" id="KW-0418">Kinase</keyword>
<dbReference type="GO" id="GO:0008965">
    <property type="term" value="F:phosphoenolpyruvate-protein phosphotransferase activity"/>
    <property type="evidence" value="ECO:0007669"/>
    <property type="project" value="UniProtKB-EC"/>
</dbReference>
<name>A0A4Q9VML3_9HYPH</name>
<evidence type="ECO:0000256" key="10">
    <source>
        <dbReference type="ARBA" id="ARBA00022683"/>
    </source>
</evidence>
<comment type="similarity">
    <text evidence="4">Belongs to the PEP-utilizing enzyme family.</text>
</comment>
<evidence type="ECO:0000256" key="9">
    <source>
        <dbReference type="ARBA" id="ARBA00022679"/>
    </source>
</evidence>
<dbReference type="Gene3D" id="3.20.20.60">
    <property type="entry name" value="Phosphoenolpyruvate-binding domains"/>
    <property type="match status" value="1"/>
</dbReference>
<keyword evidence="11" id="KW-0479">Metal-binding</keyword>
<keyword evidence="17" id="KW-1185">Reference proteome</keyword>
<keyword evidence="6" id="KW-0813">Transport</keyword>
<keyword evidence="13" id="KW-0460">Magnesium</keyword>
<dbReference type="InterPro" id="IPR040442">
    <property type="entry name" value="Pyrv_kinase-like_dom_sf"/>
</dbReference>
<dbReference type="AlphaFoldDB" id="A0A4Q9VML3"/>
<evidence type="ECO:0000256" key="8">
    <source>
        <dbReference type="ARBA" id="ARBA00022597"/>
    </source>
</evidence>
<dbReference type="FunFam" id="2.70.70.10:FF:000001">
    <property type="entry name" value="PTS system glucose-specific IIA component"/>
    <property type="match status" value="1"/>
</dbReference>
<comment type="subcellular location">
    <subcellularLocation>
        <location evidence="3">Cytoplasm</location>
    </subcellularLocation>
</comment>
<dbReference type="Pfam" id="PF00391">
    <property type="entry name" value="PEP-utilizers"/>
    <property type="match status" value="1"/>
</dbReference>
<dbReference type="InterPro" id="IPR036618">
    <property type="entry name" value="PtsI_HPr-bd_sf"/>
</dbReference>
<dbReference type="EMBL" id="SJFN01000018">
    <property type="protein sequence ID" value="TBW36816.1"/>
    <property type="molecule type" value="Genomic_DNA"/>
</dbReference>
<dbReference type="SUPFAM" id="SSF52009">
    <property type="entry name" value="Phosphohistidine domain"/>
    <property type="match status" value="1"/>
</dbReference>
<dbReference type="GO" id="GO:0009401">
    <property type="term" value="P:phosphoenolpyruvate-dependent sugar phosphotransferase system"/>
    <property type="evidence" value="ECO:0007669"/>
    <property type="project" value="UniProtKB-KW"/>
</dbReference>
<keyword evidence="9 16" id="KW-0808">Transferase</keyword>
<dbReference type="Pfam" id="PF02896">
    <property type="entry name" value="PEP-utilizers_C"/>
    <property type="match status" value="1"/>
</dbReference>
<feature type="domain" description="HPr" evidence="15">
    <location>
        <begin position="168"/>
        <end position="255"/>
    </location>
</feature>
<dbReference type="Proteomes" id="UP000292781">
    <property type="component" value="Unassembled WGS sequence"/>
</dbReference>
<keyword evidence="7" id="KW-0963">Cytoplasm</keyword>
<evidence type="ECO:0000256" key="12">
    <source>
        <dbReference type="ARBA" id="ARBA00022777"/>
    </source>
</evidence>
<dbReference type="CDD" id="cd00367">
    <property type="entry name" value="PTS-HPr_like"/>
    <property type="match status" value="1"/>
</dbReference>
<protein>
    <recommendedName>
        <fullName evidence="5">phosphoenolpyruvate--protein phosphotransferase</fullName>
        <ecNumber evidence="5">2.7.3.9</ecNumber>
    </recommendedName>
</protein>
<evidence type="ECO:0000256" key="5">
    <source>
        <dbReference type="ARBA" id="ARBA00012232"/>
    </source>
</evidence>
<dbReference type="Pfam" id="PF05524">
    <property type="entry name" value="PEP-utilisers_N"/>
    <property type="match status" value="1"/>
</dbReference>
<dbReference type="GO" id="GO:0005737">
    <property type="term" value="C:cytoplasm"/>
    <property type="evidence" value="ECO:0007669"/>
    <property type="project" value="UniProtKB-SubCell"/>
</dbReference>
<dbReference type="Gene3D" id="2.70.70.10">
    <property type="entry name" value="Glucose Permease (Domain IIA)"/>
    <property type="match status" value="1"/>
</dbReference>
<dbReference type="PROSITE" id="PS00742">
    <property type="entry name" value="PEP_ENZYMES_2"/>
    <property type="match status" value="1"/>
</dbReference>
<reference evidence="16 17" key="1">
    <citation type="submission" date="2019-02" db="EMBL/GenBank/DDBJ databases">
        <title>Siculibacillus lacustris gen. nov., sp. nov., a new rosette-forming bacterium isolated from a freshwater crater lake (Lake St. Ana, Romania).</title>
        <authorList>
            <person name="Felfoldi T."/>
            <person name="Marton Z."/>
            <person name="Szabo A."/>
            <person name="Mentes A."/>
            <person name="Boka K."/>
            <person name="Marialigeti K."/>
            <person name="Mathe I."/>
            <person name="Koncz M."/>
            <person name="Schumann P."/>
            <person name="Toth E."/>
        </authorList>
    </citation>
    <scope>NUCLEOTIDE SEQUENCE [LARGE SCALE GENOMIC DNA]</scope>
    <source>
        <strain evidence="16 17">SA-279</strain>
    </source>
</reference>
<dbReference type="Gene3D" id="3.30.1340.10">
    <property type="entry name" value="HPr-like"/>
    <property type="match status" value="1"/>
</dbReference>
<dbReference type="SUPFAM" id="SSF51261">
    <property type="entry name" value="Duplicated hybrid motif"/>
    <property type="match status" value="1"/>
</dbReference>
<evidence type="ECO:0000256" key="13">
    <source>
        <dbReference type="ARBA" id="ARBA00022842"/>
    </source>
</evidence>
<dbReference type="Pfam" id="PF00381">
    <property type="entry name" value="PTS-HPr"/>
    <property type="match status" value="1"/>
</dbReference>
<evidence type="ECO:0000256" key="11">
    <source>
        <dbReference type="ARBA" id="ARBA00022723"/>
    </source>
</evidence>
<evidence type="ECO:0000256" key="4">
    <source>
        <dbReference type="ARBA" id="ARBA00007837"/>
    </source>
</evidence>
<comment type="cofactor">
    <cofactor evidence="2">
        <name>Mg(2+)</name>
        <dbReference type="ChEBI" id="CHEBI:18420"/>
    </cofactor>
</comment>
<dbReference type="SUPFAM" id="SSF55594">
    <property type="entry name" value="HPr-like"/>
    <property type="match status" value="1"/>
</dbReference>
<evidence type="ECO:0000256" key="2">
    <source>
        <dbReference type="ARBA" id="ARBA00001946"/>
    </source>
</evidence>
<dbReference type="InterPro" id="IPR008279">
    <property type="entry name" value="PEP-util_enz_mobile_dom"/>
</dbReference>
<dbReference type="InterPro" id="IPR000121">
    <property type="entry name" value="PEP_util_C"/>
</dbReference>
<dbReference type="NCBIfam" id="TIGR00830">
    <property type="entry name" value="PTBA"/>
    <property type="match status" value="1"/>
</dbReference>
<dbReference type="SUPFAM" id="SSF47831">
    <property type="entry name" value="Enzyme I of the PEP:sugar phosphotransferase system HPr-binding (sub)domain"/>
    <property type="match status" value="1"/>
</dbReference>
<dbReference type="InterPro" id="IPR050499">
    <property type="entry name" value="PEP-utilizing_PTS_enzyme"/>
</dbReference>
<evidence type="ECO:0000313" key="17">
    <source>
        <dbReference type="Proteomes" id="UP000292781"/>
    </source>
</evidence>
<dbReference type="InterPro" id="IPR000032">
    <property type="entry name" value="HPr-like"/>
</dbReference>
<dbReference type="GO" id="GO:0046872">
    <property type="term" value="F:metal ion binding"/>
    <property type="evidence" value="ECO:0007669"/>
    <property type="project" value="UniProtKB-KW"/>
</dbReference>
<dbReference type="InterPro" id="IPR001127">
    <property type="entry name" value="PTS_EIIA_1_perm"/>
</dbReference>